<gene>
    <name evidence="1" type="ORF">K488DRAFT_77458</name>
</gene>
<protein>
    <submittedName>
        <fullName evidence="1">P-loop containing nucleoside triphosphate hydrolase protein</fullName>
    </submittedName>
</protein>
<evidence type="ECO:0000313" key="1">
    <source>
        <dbReference type="EMBL" id="KAI0034082.1"/>
    </source>
</evidence>
<keyword evidence="1" id="KW-0378">Hydrolase</keyword>
<evidence type="ECO:0000313" key="2">
    <source>
        <dbReference type="Proteomes" id="UP000814128"/>
    </source>
</evidence>
<proteinExistence type="predicted"/>
<sequence length="338" mass="38470">MITSDYRLNVFQLPGIVIEPLHAPDLVLSTAFVPLPRSRFEVPGILIQSVDFGGFKVSWQGLGVYTQSFILHEGPSTPIQDLLLAVGLYQDKLHGEIWVFNQGYWAKDPDMWRAIQSADWEDVILEEDFKEQIKKDIYGFFESEKLYKNYGLPWKRGVILYGPPGNGKTISIKAVMKDCDALGFSPMYVKSFRSFMGDEYGMQLVFDKARQNAPCVVIIEDLDSLINDANRSFFLNQLDGLSSNDGLLVIGTTNHFDRLDPGLSTRPSRFDRKYLFDDPNRRGRRLYVQYWQGKLASSDDVDFPDSLAEEITDKTESFSFAYLKEVLPSNDYDASAGR</sequence>
<dbReference type="Proteomes" id="UP000814128">
    <property type="component" value="Unassembled WGS sequence"/>
</dbReference>
<reference evidence="1" key="1">
    <citation type="submission" date="2021-02" db="EMBL/GenBank/DDBJ databases">
        <authorList>
            <consortium name="DOE Joint Genome Institute"/>
            <person name="Ahrendt S."/>
            <person name="Looney B.P."/>
            <person name="Miyauchi S."/>
            <person name="Morin E."/>
            <person name="Drula E."/>
            <person name="Courty P.E."/>
            <person name="Chicoki N."/>
            <person name="Fauchery L."/>
            <person name="Kohler A."/>
            <person name="Kuo A."/>
            <person name="Labutti K."/>
            <person name="Pangilinan J."/>
            <person name="Lipzen A."/>
            <person name="Riley R."/>
            <person name="Andreopoulos W."/>
            <person name="He G."/>
            <person name="Johnson J."/>
            <person name="Barry K.W."/>
            <person name="Grigoriev I.V."/>
            <person name="Nagy L."/>
            <person name="Hibbett D."/>
            <person name="Henrissat B."/>
            <person name="Matheny P.B."/>
            <person name="Labbe J."/>
            <person name="Martin F."/>
        </authorList>
    </citation>
    <scope>NUCLEOTIDE SEQUENCE</scope>
    <source>
        <strain evidence="1">EC-137</strain>
    </source>
</reference>
<comment type="caution">
    <text evidence="1">The sequence shown here is derived from an EMBL/GenBank/DDBJ whole genome shotgun (WGS) entry which is preliminary data.</text>
</comment>
<name>A0ACB8QQX0_9AGAM</name>
<organism evidence="1 2">
    <name type="scientific">Vararia minispora EC-137</name>
    <dbReference type="NCBI Taxonomy" id="1314806"/>
    <lineage>
        <taxon>Eukaryota</taxon>
        <taxon>Fungi</taxon>
        <taxon>Dikarya</taxon>
        <taxon>Basidiomycota</taxon>
        <taxon>Agaricomycotina</taxon>
        <taxon>Agaricomycetes</taxon>
        <taxon>Russulales</taxon>
        <taxon>Lachnocladiaceae</taxon>
        <taxon>Vararia</taxon>
    </lineage>
</organism>
<dbReference type="EMBL" id="MU273506">
    <property type="protein sequence ID" value="KAI0034082.1"/>
    <property type="molecule type" value="Genomic_DNA"/>
</dbReference>
<reference evidence="1" key="2">
    <citation type="journal article" date="2022" name="New Phytol.">
        <title>Evolutionary transition to the ectomycorrhizal habit in the genomes of a hyperdiverse lineage of mushroom-forming fungi.</title>
        <authorList>
            <person name="Looney B."/>
            <person name="Miyauchi S."/>
            <person name="Morin E."/>
            <person name="Drula E."/>
            <person name="Courty P.E."/>
            <person name="Kohler A."/>
            <person name="Kuo A."/>
            <person name="LaButti K."/>
            <person name="Pangilinan J."/>
            <person name="Lipzen A."/>
            <person name="Riley R."/>
            <person name="Andreopoulos W."/>
            <person name="He G."/>
            <person name="Johnson J."/>
            <person name="Nolan M."/>
            <person name="Tritt A."/>
            <person name="Barry K.W."/>
            <person name="Grigoriev I.V."/>
            <person name="Nagy L.G."/>
            <person name="Hibbett D."/>
            <person name="Henrissat B."/>
            <person name="Matheny P.B."/>
            <person name="Labbe J."/>
            <person name="Martin F.M."/>
        </authorList>
    </citation>
    <scope>NUCLEOTIDE SEQUENCE</scope>
    <source>
        <strain evidence="1">EC-137</strain>
    </source>
</reference>
<accession>A0ACB8QQX0</accession>
<keyword evidence="2" id="KW-1185">Reference proteome</keyword>